<dbReference type="InterPro" id="IPR000727">
    <property type="entry name" value="T_SNARE_dom"/>
</dbReference>
<name>A0ABM0JR24_APLCA</name>
<organism evidence="11 12">
    <name type="scientific">Aplysia californica</name>
    <name type="common">California sea hare</name>
    <dbReference type="NCBI Taxonomy" id="6500"/>
    <lineage>
        <taxon>Eukaryota</taxon>
        <taxon>Metazoa</taxon>
        <taxon>Spiralia</taxon>
        <taxon>Lophotrochozoa</taxon>
        <taxon>Mollusca</taxon>
        <taxon>Gastropoda</taxon>
        <taxon>Heterobranchia</taxon>
        <taxon>Euthyneura</taxon>
        <taxon>Tectipleura</taxon>
        <taxon>Aplysiida</taxon>
        <taxon>Aplysioidea</taxon>
        <taxon>Aplysiidae</taxon>
        <taxon>Aplysia</taxon>
    </lineage>
</organism>
<keyword evidence="5 9" id="KW-1133">Transmembrane helix</keyword>
<protein>
    <submittedName>
        <fullName evidence="12">BET1 homolog</fullName>
    </submittedName>
</protein>
<dbReference type="InterPro" id="IPR039899">
    <property type="entry name" value="BET1_SNARE"/>
</dbReference>
<feature type="domain" description="T-SNARE coiled-coil homology" evidence="10">
    <location>
        <begin position="22"/>
        <end position="84"/>
    </location>
</feature>
<keyword evidence="7 9" id="KW-0472">Membrane</keyword>
<accession>A0ABM0JR24</accession>
<sequence>MRRSYMANNGNYPQPQYQDTSRMLEEENEQMESELSGKVKALKSLSIDIGVEVKEQHMLLSQMDEDFESSGGLLGKTMGRLRGITKAGHWKLWLYIALFAFFVFFMCWVIVRFR</sequence>
<keyword evidence="6" id="KW-0333">Golgi apparatus</keyword>
<evidence type="ECO:0000256" key="5">
    <source>
        <dbReference type="ARBA" id="ARBA00022989"/>
    </source>
</evidence>
<evidence type="ECO:0000256" key="6">
    <source>
        <dbReference type="ARBA" id="ARBA00023034"/>
    </source>
</evidence>
<dbReference type="Gene3D" id="1.20.5.110">
    <property type="match status" value="1"/>
</dbReference>
<evidence type="ECO:0000256" key="1">
    <source>
        <dbReference type="ARBA" id="ARBA00004394"/>
    </source>
</evidence>
<evidence type="ECO:0000259" key="10">
    <source>
        <dbReference type="PROSITE" id="PS50192"/>
    </source>
</evidence>
<dbReference type="SMART" id="SM00397">
    <property type="entry name" value="t_SNARE"/>
    <property type="match status" value="1"/>
</dbReference>
<dbReference type="RefSeq" id="XP_005099527.1">
    <property type="nucleotide sequence ID" value="XM_005099470.3"/>
</dbReference>
<dbReference type="Proteomes" id="UP000694888">
    <property type="component" value="Unplaced"/>
</dbReference>
<evidence type="ECO:0000256" key="8">
    <source>
        <dbReference type="ARBA" id="ARBA00046280"/>
    </source>
</evidence>
<evidence type="ECO:0000256" key="4">
    <source>
        <dbReference type="ARBA" id="ARBA00022927"/>
    </source>
</evidence>
<keyword evidence="11" id="KW-1185">Reference proteome</keyword>
<evidence type="ECO:0000313" key="11">
    <source>
        <dbReference type="Proteomes" id="UP000694888"/>
    </source>
</evidence>
<keyword evidence="4" id="KW-0653">Protein transport</keyword>
<keyword evidence="2" id="KW-0813">Transport</keyword>
<dbReference type="PANTHER" id="PTHR12791">
    <property type="entry name" value="GOLGI SNARE BET1-RELATED"/>
    <property type="match status" value="1"/>
</dbReference>
<evidence type="ECO:0000256" key="3">
    <source>
        <dbReference type="ARBA" id="ARBA00022692"/>
    </source>
</evidence>
<evidence type="ECO:0000256" key="7">
    <source>
        <dbReference type="ARBA" id="ARBA00023136"/>
    </source>
</evidence>
<proteinExistence type="predicted"/>
<gene>
    <name evidence="12" type="primary">LOC101859246</name>
</gene>
<dbReference type="SUPFAM" id="SSF58038">
    <property type="entry name" value="SNARE fusion complex"/>
    <property type="match status" value="1"/>
</dbReference>
<dbReference type="GeneID" id="101859246"/>
<dbReference type="CDD" id="cd15853">
    <property type="entry name" value="SNARE_Bet1"/>
    <property type="match status" value="1"/>
</dbReference>
<evidence type="ECO:0000313" key="12">
    <source>
        <dbReference type="RefSeq" id="XP_005099527.1"/>
    </source>
</evidence>
<keyword evidence="3 9" id="KW-0812">Transmembrane</keyword>
<comment type="subcellular location">
    <subcellularLocation>
        <location evidence="8">Endomembrane system</location>
        <topology evidence="8">Single-pass type IV membrane protein</topology>
    </subcellularLocation>
    <subcellularLocation>
        <location evidence="1">Golgi apparatus membrane</location>
    </subcellularLocation>
</comment>
<evidence type="ECO:0000256" key="2">
    <source>
        <dbReference type="ARBA" id="ARBA00022448"/>
    </source>
</evidence>
<dbReference type="PROSITE" id="PS50192">
    <property type="entry name" value="T_SNARE"/>
    <property type="match status" value="1"/>
</dbReference>
<evidence type="ECO:0000256" key="9">
    <source>
        <dbReference type="SAM" id="Phobius"/>
    </source>
</evidence>
<feature type="transmembrane region" description="Helical" evidence="9">
    <location>
        <begin position="92"/>
        <end position="111"/>
    </location>
</feature>
<reference evidence="12" key="1">
    <citation type="submission" date="2025-08" db="UniProtKB">
        <authorList>
            <consortium name="RefSeq"/>
        </authorList>
    </citation>
    <scope>IDENTIFICATION</scope>
</reference>